<proteinExistence type="predicted"/>
<dbReference type="Gene3D" id="1.20.1250.20">
    <property type="entry name" value="MFS general substrate transporter like domains"/>
    <property type="match status" value="1"/>
</dbReference>
<accession>A0AAF3F8C2</accession>
<feature type="transmembrane region" description="Helical" evidence="2">
    <location>
        <begin position="353"/>
        <end position="374"/>
    </location>
</feature>
<feature type="transmembrane region" description="Helical" evidence="2">
    <location>
        <begin position="27"/>
        <end position="50"/>
    </location>
</feature>
<feature type="transmembrane region" description="Helical" evidence="2">
    <location>
        <begin position="220"/>
        <end position="239"/>
    </location>
</feature>
<feature type="transmembrane region" description="Helical" evidence="2">
    <location>
        <begin position="154"/>
        <end position="174"/>
    </location>
</feature>
<name>A0AAF3F8C2_9BILA</name>
<dbReference type="InterPro" id="IPR036259">
    <property type="entry name" value="MFS_trans_sf"/>
</dbReference>
<keyword evidence="3" id="KW-1185">Reference proteome</keyword>
<evidence type="ECO:0000313" key="4">
    <source>
        <dbReference type="WBParaSite" id="MBELARI_LOCUS21918"/>
    </source>
</evidence>
<dbReference type="Proteomes" id="UP000887575">
    <property type="component" value="Unassembled WGS sequence"/>
</dbReference>
<evidence type="ECO:0000256" key="1">
    <source>
        <dbReference type="SAM" id="MobiDB-lite"/>
    </source>
</evidence>
<keyword evidence="2" id="KW-1133">Transmembrane helix</keyword>
<dbReference type="WBParaSite" id="MBELARI_LOCUS21918">
    <property type="protein sequence ID" value="MBELARI_LOCUS21918"/>
    <property type="gene ID" value="MBELARI_LOCUS21918"/>
</dbReference>
<protein>
    <recommendedName>
        <fullName evidence="5">Major facilitator superfamily (MFS) profile domain-containing protein</fullName>
    </recommendedName>
</protein>
<evidence type="ECO:0000313" key="3">
    <source>
        <dbReference type="Proteomes" id="UP000887575"/>
    </source>
</evidence>
<feature type="transmembrane region" description="Helical" evidence="2">
    <location>
        <begin position="194"/>
        <end position="214"/>
    </location>
</feature>
<dbReference type="SUPFAM" id="SSF103473">
    <property type="entry name" value="MFS general substrate transporter"/>
    <property type="match status" value="1"/>
</dbReference>
<feature type="transmembrane region" description="Helical" evidence="2">
    <location>
        <begin position="414"/>
        <end position="438"/>
    </location>
</feature>
<dbReference type="AlphaFoldDB" id="A0AAF3F8C2"/>
<evidence type="ECO:0008006" key="5">
    <source>
        <dbReference type="Google" id="ProtNLM"/>
    </source>
</evidence>
<feature type="transmembrane region" description="Helical" evidence="2">
    <location>
        <begin position="380"/>
        <end position="402"/>
    </location>
</feature>
<dbReference type="PANTHER" id="PTHR45757">
    <property type="entry name" value="PROTEIN CBG23364-RELATED"/>
    <property type="match status" value="1"/>
</dbReference>
<dbReference type="GO" id="GO:0016020">
    <property type="term" value="C:membrane"/>
    <property type="evidence" value="ECO:0007669"/>
    <property type="project" value="TreeGrafter"/>
</dbReference>
<keyword evidence="2" id="KW-0812">Transmembrane</keyword>
<reference evidence="4" key="1">
    <citation type="submission" date="2024-02" db="UniProtKB">
        <authorList>
            <consortium name="WormBaseParasite"/>
        </authorList>
    </citation>
    <scope>IDENTIFICATION</scope>
</reference>
<evidence type="ECO:0000256" key="2">
    <source>
        <dbReference type="SAM" id="Phobius"/>
    </source>
</evidence>
<feature type="region of interest" description="Disordered" evidence="1">
    <location>
        <begin position="480"/>
        <end position="499"/>
    </location>
</feature>
<feature type="transmembrane region" description="Helical" evidence="2">
    <location>
        <begin position="316"/>
        <end position="341"/>
    </location>
</feature>
<feature type="transmembrane region" description="Helical" evidence="2">
    <location>
        <begin position="450"/>
        <end position="469"/>
    </location>
</feature>
<dbReference type="PANTHER" id="PTHR45757:SF20">
    <property type="entry name" value="MFS DOMAIN-CONTAINING PROTEIN"/>
    <property type="match status" value="1"/>
</dbReference>
<keyword evidence="2" id="KW-0472">Membrane</keyword>
<organism evidence="3 4">
    <name type="scientific">Mesorhabditis belari</name>
    <dbReference type="NCBI Taxonomy" id="2138241"/>
    <lineage>
        <taxon>Eukaryota</taxon>
        <taxon>Metazoa</taxon>
        <taxon>Ecdysozoa</taxon>
        <taxon>Nematoda</taxon>
        <taxon>Chromadorea</taxon>
        <taxon>Rhabditida</taxon>
        <taxon>Rhabditina</taxon>
        <taxon>Rhabditomorpha</taxon>
        <taxon>Rhabditoidea</taxon>
        <taxon>Rhabditidae</taxon>
        <taxon>Mesorhabditinae</taxon>
        <taxon>Mesorhabditis</taxon>
    </lineage>
</organism>
<feature type="transmembrane region" description="Helical" evidence="2">
    <location>
        <begin position="129"/>
        <end position="148"/>
    </location>
</feature>
<sequence length="499" mass="56280">MSTRIHASDTEPPPISFPKDFEEQRPVIPYAFLVLSFLCVCLSFGCSLVISLTLTQIHNYGNGSGGDFYAEWDFRYEDFGSSLINFTTQRRSYLSNPQKEMLKTVDSIGFLILLVPLICFYNKFGFCRGFLLTCAFSIVPSFFLPMFINVQTYVVAIMLRILQGIGWICVVPFIGKLCAFLDVQENKYISWMSFSYMQASAVLVYPISGIIMATELGWHAPHHIVAASLLILLILFMMCHYSEDFKWDVVEKRWTEIFRGHSLGSHLFTMRLPYLSIYQDFRIWVCFLAAAAHFSIIAFSLEVVPTIYVKVLDLEIGWAGFLAALGPAISLPVGYFSIGLFEKLKSLTETNRLRFFHLLSTLFPALLFLVIAFIDPTEKGNLVMGLCTVAVAFSGFAYSGVFRMSQIRSKQFNAFVVVHLLVAQILSFFLTSLVTALISQKNEYTAWRNLFMGETIVLVVSGGLFALCASNEAAAWTSDGYQDTSMKPKRDDPLPQFPL</sequence>
<feature type="transmembrane region" description="Helical" evidence="2">
    <location>
        <begin position="101"/>
        <end position="122"/>
    </location>
</feature>
<feature type="transmembrane region" description="Helical" evidence="2">
    <location>
        <begin position="281"/>
        <end position="304"/>
    </location>
</feature>